<dbReference type="InterPro" id="IPR027417">
    <property type="entry name" value="P-loop_NTPase"/>
</dbReference>
<dbReference type="Proteomes" id="UP000030700">
    <property type="component" value="Unassembled WGS sequence"/>
</dbReference>
<evidence type="ECO:0000256" key="1">
    <source>
        <dbReference type="ARBA" id="ARBA00022448"/>
    </source>
</evidence>
<gene>
    <name evidence="10" type="ORF">U14_01488</name>
</gene>
<keyword evidence="6" id="KW-1278">Translocase</keyword>
<keyword evidence="4" id="KW-0547">Nucleotide-binding</keyword>
<keyword evidence="7" id="KW-0472">Membrane</keyword>
<dbReference type="PANTHER" id="PTHR43423">
    <property type="entry name" value="ABC TRANSPORTER I FAMILY MEMBER 17"/>
    <property type="match status" value="1"/>
</dbReference>
<keyword evidence="3" id="KW-0997">Cell inner membrane</keyword>
<evidence type="ECO:0000313" key="10">
    <source>
        <dbReference type="EMBL" id="GAK50260.1"/>
    </source>
</evidence>
<dbReference type="EMBL" id="DF820456">
    <property type="protein sequence ID" value="GAK50260.1"/>
    <property type="molecule type" value="Genomic_DNA"/>
</dbReference>
<feature type="domain" description="ABC transporter" evidence="9">
    <location>
        <begin position="62"/>
        <end position="303"/>
    </location>
</feature>
<evidence type="ECO:0000256" key="7">
    <source>
        <dbReference type="ARBA" id="ARBA00023136"/>
    </source>
</evidence>
<keyword evidence="11" id="KW-1185">Reference proteome</keyword>
<dbReference type="Pfam" id="PF00005">
    <property type="entry name" value="ABC_tran"/>
    <property type="match status" value="1"/>
</dbReference>
<evidence type="ECO:0000256" key="2">
    <source>
        <dbReference type="ARBA" id="ARBA00022475"/>
    </source>
</evidence>
<dbReference type="SUPFAM" id="SSF52540">
    <property type="entry name" value="P-loop containing nucleoside triphosphate hydrolases"/>
    <property type="match status" value="1"/>
</dbReference>
<dbReference type="AlphaFoldDB" id="A0A0S6VVS8"/>
<dbReference type="HOGENOM" id="CLU_000604_1_22_0"/>
<name>A0A0S6VVS8_9BACT</name>
<organism evidence="10">
    <name type="scientific">Candidatus Moduliflexus flocculans</name>
    <dbReference type="NCBI Taxonomy" id="1499966"/>
    <lineage>
        <taxon>Bacteria</taxon>
        <taxon>Candidatus Moduliflexota</taxon>
        <taxon>Candidatus Moduliflexia</taxon>
        <taxon>Candidatus Moduliflexales</taxon>
        <taxon>Candidatus Moduliflexaceae</taxon>
    </lineage>
</organism>
<dbReference type="GO" id="GO:0016887">
    <property type="term" value="F:ATP hydrolysis activity"/>
    <property type="evidence" value="ECO:0007669"/>
    <property type="project" value="InterPro"/>
</dbReference>
<dbReference type="STRING" id="1499966.U14_01488"/>
<evidence type="ECO:0000256" key="8">
    <source>
        <dbReference type="SAM" id="MobiDB-lite"/>
    </source>
</evidence>
<keyword evidence="5" id="KW-0067">ATP-binding</keyword>
<proteinExistence type="predicted"/>
<protein>
    <submittedName>
        <fullName evidence="10">Phosphate ABC transporter, ATPase subunit</fullName>
    </submittedName>
</protein>
<dbReference type="PANTHER" id="PTHR43423:SF3">
    <property type="entry name" value="PHOSPHATE IMPORT ATP-BINDING PROTEIN PSTB"/>
    <property type="match status" value="1"/>
</dbReference>
<dbReference type="PROSITE" id="PS50893">
    <property type="entry name" value="ABC_TRANSPORTER_2"/>
    <property type="match status" value="1"/>
</dbReference>
<evidence type="ECO:0000259" key="9">
    <source>
        <dbReference type="PROSITE" id="PS50893"/>
    </source>
</evidence>
<keyword evidence="2" id="KW-1003">Cell membrane</keyword>
<reference evidence="10" key="1">
    <citation type="journal article" date="2015" name="PeerJ">
        <title>First genomic representation of candidate bacterial phylum KSB3 points to enhanced environmental sensing as a trigger of wastewater bulking.</title>
        <authorList>
            <person name="Sekiguchi Y."/>
            <person name="Ohashi A."/>
            <person name="Parks D.H."/>
            <person name="Yamauchi T."/>
            <person name="Tyson G.W."/>
            <person name="Hugenholtz P."/>
        </authorList>
    </citation>
    <scope>NUCLEOTIDE SEQUENCE [LARGE SCALE GENOMIC DNA]</scope>
</reference>
<evidence type="ECO:0000256" key="6">
    <source>
        <dbReference type="ARBA" id="ARBA00022967"/>
    </source>
</evidence>
<dbReference type="GO" id="GO:0016020">
    <property type="term" value="C:membrane"/>
    <property type="evidence" value="ECO:0007669"/>
    <property type="project" value="InterPro"/>
</dbReference>
<dbReference type="InterPro" id="IPR005670">
    <property type="entry name" value="PstB-like"/>
</dbReference>
<evidence type="ECO:0000256" key="5">
    <source>
        <dbReference type="ARBA" id="ARBA00022840"/>
    </source>
</evidence>
<dbReference type="InterPro" id="IPR017871">
    <property type="entry name" value="ABC_transporter-like_CS"/>
</dbReference>
<dbReference type="InterPro" id="IPR003593">
    <property type="entry name" value="AAA+_ATPase"/>
</dbReference>
<dbReference type="GO" id="GO:0005315">
    <property type="term" value="F:phosphate transmembrane transporter activity"/>
    <property type="evidence" value="ECO:0007669"/>
    <property type="project" value="InterPro"/>
</dbReference>
<dbReference type="InterPro" id="IPR003439">
    <property type="entry name" value="ABC_transporter-like_ATP-bd"/>
</dbReference>
<feature type="region of interest" description="Disordered" evidence="8">
    <location>
        <begin position="1"/>
        <end position="22"/>
    </location>
</feature>
<evidence type="ECO:0000256" key="3">
    <source>
        <dbReference type="ARBA" id="ARBA00022519"/>
    </source>
</evidence>
<dbReference type="SMART" id="SM00382">
    <property type="entry name" value="AAA"/>
    <property type="match status" value="1"/>
</dbReference>
<accession>A0A0S6VVS8</accession>
<dbReference type="GO" id="GO:0035435">
    <property type="term" value="P:phosphate ion transmembrane transport"/>
    <property type="evidence" value="ECO:0007669"/>
    <property type="project" value="InterPro"/>
</dbReference>
<dbReference type="CDD" id="cd03260">
    <property type="entry name" value="ABC_PstB_phosphate_transporter"/>
    <property type="match status" value="1"/>
</dbReference>
<dbReference type="Gene3D" id="3.40.50.300">
    <property type="entry name" value="P-loop containing nucleotide triphosphate hydrolases"/>
    <property type="match status" value="1"/>
</dbReference>
<dbReference type="NCBIfam" id="TIGR00972">
    <property type="entry name" value="3a0107s01c2"/>
    <property type="match status" value="1"/>
</dbReference>
<evidence type="ECO:0000313" key="11">
    <source>
        <dbReference type="Proteomes" id="UP000030700"/>
    </source>
</evidence>
<evidence type="ECO:0000256" key="4">
    <source>
        <dbReference type="ARBA" id="ARBA00022741"/>
    </source>
</evidence>
<keyword evidence="1" id="KW-0813">Transport</keyword>
<sequence>MNAMLSQESRKETLPQPASSGDHAITMKHQEQKPQETRSQAAVMNEFHMSANDLPSIVPPKISARALSFFYGQQQALFENNLDIAAGKVTAIIGPSGCGKSTHLRVYNRVFELYRDQKASGEVLFDGQNLLSPSVDLIELRRRIGMIFQKPTPFPLSVFENVAYGLRLHFKMPKSELKGRVESALKLAALLDEVKDKLDKPGIALSGGQQQRLCIARTIALEPEVLLMDEPTSAIDPVATSKIEDLMESLKGNYTIVIVTHSMQQAARISDFTAFFYKGYIVEYGPTKQIFTNPANKQTEDYITGRFG</sequence>
<dbReference type="GO" id="GO:0005524">
    <property type="term" value="F:ATP binding"/>
    <property type="evidence" value="ECO:0007669"/>
    <property type="project" value="UniProtKB-KW"/>
</dbReference>
<dbReference type="PROSITE" id="PS00211">
    <property type="entry name" value="ABC_TRANSPORTER_1"/>
    <property type="match status" value="1"/>
</dbReference>